<dbReference type="EMBL" id="OX597828">
    <property type="protein sequence ID" value="CAI9733719.1"/>
    <property type="molecule type" value="Genomic_DNA"/>
</dbReference>
<organism evidence="2 3">
    <name type="scientific">Octopus vulgaris</name>
    <name type="common">Common octopus</name>
    <dbReference type="NCBI Taxonomy" id="6645"/>
    <lineage>
        <taxon>Eukaryota</taxon>
        <taxon>Metazoa</taxon>
        <taxon>Spiralia</taxon>
        <taxon>Lophotrochozoa</taxon>
        <taxon>Mollusca</taxon>
        <taxon>Cephalopoda</taxon>
        <taxon>Coleoidea</taxon>
        <taxon>Octopodiformes</taxon>
        <taxon>Octopoda</taxon>
        <taxon>Incirrata</taxon>
        <taxon>Octopodidae</taxon>
        <taxon>Octopus</taxon>
    </lineage>
</organism>
<accession>A0AA36BGN0</accession>
<evidence type="ECO:0000313" key="3">
    <source>
        <dbReference type="Proteomes" id="UP001162480"/>
    </source>
</evidence>
<feature type="compositionally biased region" description="Basic and acidic residues" evidence="1">
    <location>
        <begin position="52"/>
        <end position="66"/>
    </location>
</feature>
<protein>
    <submittedName>
        <fullName evidence="2">Uncharacterized protein</fullName>
    </submittedName>
</protein>
<feature type="region of interest" description="Disordered" evidence="1">
    <location>
        <begin position="25"/>
        <end position="66"/>
    </location>
</feature>
<dbReference type="Proteomes" id="UP001162480">
    <property type="component" value="Chromosome 15"/>
</dbReference>
<evidence type="ECO:0000256" key="1">
    <source>
        <dbReference type="SAM" id="MobiDB-lite"/>
    </source>
</evidence>
<evidence type="ECO:0000313" key="2">
    <source>
        <dbReference type="EMBL" id="CAI9733719.1"/>
    </source>
</evidence>
<sequence>MRIHSVSGVTLMATGTILEVVLTTMRRKKSKEGEGGGGKDEEKEECGIGGEGGEKESRGGRGEKERRKSFLDLLLPILSRVFSNIFTDESPYEIARYERKFSKSVSDEN</sequence>
<dbReference type="AlphaFoldDB" id="A0AA36BGN0"/>
<proteinExistence type="predicted"/>
<keyword evidence="3" id="KW-1185">Reference proteome</keyword>
<name>A0AA36BGN0_OCTVU</name>
<feature type="compositionally biased region" description="Basic and acidic residues" evidence="1">
    <location>
        <begin position="31"/>
        <end position="41"/>
    </location>
</feature>
<reference evidence="2" key="1">
    <citation type="submission" date="2023-08" db="EMBL/GenBank/DDBJ databases">
        <authorList>
            <person name="Alioto T."/>
            <person name="Alioto T."/>
            <person name="Gomez Garrido J."/>
        </authorList>
    </citation>
    <scope>NUCLEOTIDE SEQUENCE</scope>
</reference>
<gene>
    <name evidence="2" type="ORF">OCTVUL_1B004652</name>
</gene>